<accession>R7ZKX9</accession>
<reference evidence="1 2" key="1">
    <citation type="submission" date="2013-02" db="EMBL/GenBank/DDBJ databases">
        <title>A novel strain isolated from Lonar lake, Maharashtra, India.</title>
        <authorList>
            <person name="Singh A."/>
        </authorList>
    </citation>
    <scope>NUCLEOTIDE SEQUENCE [LARGE SCALE GENOMIC DNA]</scope>
    <source>
        <strain evidence="1 2">AK24</strain>
    </source>
</reference>
<organism evidence="1 2">
    <name type="scientific">Lunatimonas lonarensis</name>
    <dbReference type="NCBI Taxonomy" id="1232681"/>
    <lineage>
        <taxon>Bacteria</taxon>
        <taxon>Pseudomonadati</taxon>
        <taxon>Bacteroidota</taxon>
        <taxon>Cytophagia</taxon>
        <taxon>Cytophagales</taxon>
        <taxon>Cyclobacteriaceae</taxon>
    </lineage>
</organism>
<sequence length="368" mass="42368">MKQIISIFILSLIFSNSYSQRFDSKFDTLIASFGTRAGPFYEDSLRIPEIYTGKDFSIRLAENALDLSLESKILLNPSSDDSFPLSYSVIYDDHLISLFKPGNFICYRLEDFSRNTELKKSLNKKKFKRHSIIDNNLHAQTKLGFWNVYSGNKWKKANGIPNPEKFKSHLYYDSEFIVFSDCNGEWGGTLYFYHRPTKETYYTSATCANTVTLDKNGFKVLSHLGHGFGFADKKEIVEPTKLPKLKDFKGDKRSINAIGNSDTTNVAKEIFDFFGIQIFSTFPLSGKDHFIIHWQEMTFLAEINGTEILIVHPLFNSDLYTHDPITKNYKSGEVLINLDHYGTGLEREVSMVLVKDKKIIKIDWEEKH</sequence>
<evidence type="ECO:0000313" key="2">
    <source>
        <dbReference type="Proteomes" id="UP000013909"/>
    </source>
</evidence>
<dbReference type="RefSeq" id="WP_010856970.1">
    <property type="nucleotide sequence ID" value="NZ_AQHR01000126.1"/>
</dbReference>
<dbReference type="Proteomes" id="UP000013909">
    <property type="component" value="Unassembled WGS sequence"/>
</dbReference>
<protein>
    <submittedName>
        <fullName evidence="1">Uncharacterized protein</fullName>
    </submittedName>
</protein>
<gene>
    <name evidence="1" type="ORF">ADIS_4859</name>
</gene>
<dbReference type="EMBL" id="AQHR01000126">
    <property type="protein sequence ID" value="EON74748.1"/>
    <property type="molecule type" value="Genomic_DNA"/>
</dbReference>
<dbReference type="AlphaFoldDB" id="R7ZKX9"/>
<name>R7ZKX9_9BACT</name>
<evidence type="ECO:0000313" key="1">
    <source>
        <dbReference type="EMBL" id="EON74748.1"/>
    </source>
</evidence>
<comment type="caution">
    <text evidence="1">The sequence shown here is derived from an EMBL/GenBank/DDBJ whole genome shotgun (WGS) entry which is preliminary data.</text>
</comment>
<dbReference type="OrthoDB" id="1490226at2"/>
<proteinExistence type="predicted"/>
<keyword evidence="2" id="KW-1185">Reference proteome</keyword>